<keyword evidence="4" id="KW-0808">Transferase</keyword>
<dbReference type="GO" id="GO:0032259">
    <property type="term" value="P:methylation"/>
    <property type="evidence" value="ECO:0007669"/>
    <property type="project" value="UniProtKB-KW"/>
</dbReference>
<comment type="similarity">
    <text evidence="1">Belongs to the N(4)/N(6)-methyltransferase family.</text>
</comment>
<dbReference type="Pfam" id="PF02086">
    <property type="entry name" value="MethyltransfD12"/>
    <property type="match status" value="1"/>
</dbReference>
<keyword evidence="5" id="KW-0949">S-adenosyl-L-methionine</keyword>
<dbReference type="SUPFAM" id="SSF53335">
    <property type="entry name" value="S-adenosyl-L-methionine-dependent methyltransferases"/>
    <property type="match status" value="1"/>
</dbReference>
<dbReference type="REBASE" id="660755">
    <property type="entry name" value="M.Pdo17855ORF20550P"/>
</dbReference>
<keyword evidence="3" id="KW-0489">Methyltransferase</keyword>
<dbReference type="Gene3D" id="3.40.50.150">
    <property type="entry name" value="Vaccinia Virus protein VP39"/>
    <property type="match status" value="1"/>
</dbReference>
<evidence type="ECO:0000256" key="3">
    <source>
        <dbReference type="ARBA" id="ARBA00022603"/>
    </source>
</evidence>
<protein>
    <recommendedName>
        <fullName evidence="2">site-specific DNA-methyltransferase (adenine-specific)</fullName>
        <ecNumber evidence="2">2.1.1.72</ecNumber>
    </recommendedName>
</protein>
<evidence type="ECO:0000313" key="8">
    <source>
        <dbReference type="Proteomes" id="UP000500949"/>
    </source>
</evidence>
<dbReference type="InterPro" id="IPR029063">
    <property type="entry name" value="SAM-dependent_MTases_sf"/>
</dbReference>
<dbReference type="InterPro" id="IPR012327">
    <property type="entry name" value="MeTrfase_D12"/>
</dbReference>
<evidence type="ECO:0000256" key="4">
    <source>
        <dbReference type="ARBA" id="ARBA00022679"/>
    </source>
</evidence>
<dbReference type="InterPro" id="IPR023095">
    <property type="entry name" value="Ade_MeTrfase_dom_2"/>
</dbReference>
<dbReference type="Proteomes" id="UP000500949">
    <property type="component" value="Chromosome"/>
</dbReference>
<dbReference type="AlphaFoldDB" id="A0A858XPJ2"/>
<gene>
    <name evidence="7" type="ORF">GKD17_13765</name>
</gene>
<dbReference type="EMBL" id="CP046176">
    <property type="protein sequence ID" value="QJR77369.1"/>
    <property type="molecule type" value="Genomic_DNA"/>
</dbReference>
<evidence type="ECO:0000313" key="7">
    <source>
        <dbReference type="EMBL" id="QJR77369.1"/>
    </source>
</evidence>
<dbReference type="GeneID" id="93447745"/>
<sequence length="345" mass="40440">MKLPATRYYGSKRRVVEKIWAALQENHIDFDSMLDLFGGTGIVSYYMAKKGKAVLYNDILSFNCEIATALLQSPKGVFTETRALNLLQRVPGRVYQTIIEDNFEDIYYPREENRLIDTVIQNISFLNDDERASAYYILFQSCMIKRPFNIFHRRNLNLRTSFTKANFGNKTTWEQSFESLFVKFTQELNEFQFAVLPRVEVSNMSALHCDREADLVYIDTPYFREKQSTAITYHNRYHFLEGLMHYEDIPDQINNEKVNREIKFGQNHEFEQRSHYIKDLNDLLSHHQHSIIALSYTSAGFPSIDELCEIIGQYKEQIIVCNLGNHPFALNHNNENRKEVLIIGK</sequence>
<dbReference type="GO" id="GO:0009307">
    <property type="term" value="P:DNA restriction-modification system"/>
    <property type="evidence" value="ECO:0007669"/>
    <property type="project" value="InterPro"/>
</dbReference>
<comment type="catalytic activity">
    <reaction evidence="6">
        <text>a 2'-deoxyadenosine in DNA + S-adenosyl-L-methionine = an N(6)-methyl-2'-deoxyadenosine in DNA + S-adenosyl-L-homocysteine + H(+)</text>
        <dbReference type="Rhea" id="RHEA:15197"/>
        <dbReference type="Rhea" id="RHEA-COMP:12418"/>
        <dbReference type="Rhea" id="RHEA-COMP:12419"/>
        <dbReference type="ChEBI" id="CHEBI:15378"/>
        <dbReference type="ChEBI" id="CHEBI:57856"/>
        <dbReference type="ChEBI" id="CHEBI:59789"/>
        <dbReference type="ChEBI" id="CHEBI:90615"/>
        <dbReference type="ChEBI" id="CHEBI:90616"/>
        <dbReference type="EC" id="2.1.1.72"/>
    </reaction>
</comment>
<accession>A0A858XPJ2</accession>
<dbReference type="Gene3D" id="1.10.1020.10">
    <property type="entry name" value="Adenine-specific Methyltransferase, Domain 2"/>
    <property type="match status" value="1"/>
</dbReference>
<dbReference type="EC" id="2.1.1.72" evidence="2"/>
<organism evidence="7 8">
    <name type="scientific">Phocaeicola dorei</name>
    <dbReference type="NCBI Taxonomy" id="357276"/>
    <lineage>
        <taxon>Bacteria</taxon>
        <taxon>Pseudomonadati</taxon>
        <taxon>Bacteroidota</taxon>
        <taxon>Bacteroidia</taxon>
        <taxon>Bacteroidales</taxon>
        <taxon>Bacteroidaceae</taxon>
        <taxon>Phocaeicola</taxon>
    </lineage>
</organism>
<evidence type="ECO:0000256" key="1">
    <source>
        <dbReference type="ARBA" id="ARBA00006594"/>
    </source>
</evidence>
<dbReference type="GO" id="GO:0009007">
    <property type="term" value="F:site-specific DNA-methyltransferase (adenine-specific) activity"/>
    <property type="evidence" value="ECO:0007669"/>
    <property type="project" value="UniProtKB-EC"/>
</dbReference>
<dbReference type="RefSeq" id="WP_007833347.1">
    <property type="nucleotide sequence ID" value="NZ_CP046176.1"/>
</dbReference>
<reference evidence="7 8" key="1">
    <citation type="submission" date="2019-11" db="EMBL/GenBank/DDBJ databases">
        <title>Complete genome sequence of Bacteroides dorei DSM 17855.</title>
        <authorList>
            <person name="Russell J.T."/>
        </authorList>
    </citation>
    <scope>NUCLEOTIDE SEQUENCE [LARGE SCALE GENOMIC DNA]</scope>
    <source>
        <strain evidence="7 8">DSM 17855</strain>
    </source>
</reference>
<evidence type="ECO:0000256" key="2">
    <source>
        <dbReference type="ARBA" id="ARBA00011900"/>
    </source>
</evidence>
<proteinExistence type="inferred from homology"/>
<name>A0A858XPJ2_9BACT</name>
<evidence type="ECO:0000256" key="5">
    <source>
        <dbReference type="ARBA" id="ARBA00022691"/>
    </source>
</evidence>
<evidence type="ECO:0000256" key="6">
    <source>
        <dbReference type="ARBA" id="ARBA00047942"/>
    </source>
</evidence>